<keyword evidence="3" id="KW-1185">Reference proteome</keyword>
<protein>
    <submittedName>
        <fullName evidence="2 4">Uncharacterized protein</fullName>
    </submittedName>
</protein>
<reference evidence="2 3" key="2">
    <citation type="submission" date="2018-10" db="EMBL/GenBank/DDBJ databases">
        <authorList>
            <consortium name="Pathogen Informatics"/>
        </authorList>
    </citation>
    <scope>NUCLEOTIDE SEQUENCE [LARGE SCALE GENOMIC DNA]</scope>
</reference>
<evidence type="ECO:0000313" key="2">
    <source>
        <dbReference type="EMBL" id="VDD92354.1"/>
    </source>
</evidence>
<gene>
    <name evidence="2" type="ORF">EVEC_LOCUS7105</name>
</gene>
<dbReference type="Proteomes" id="UP000274131">
    <property type="component" value="Unassembled WGS sequence"/>
</dbReference>
<evidence type="ECO:0000313" key="3">
    <source>
        <dbReference type="Proteomes" id="UP000274131"/>
    </source>
</evidence>
<proteinExistence type="predicted"/>
<dbReference type="AlphaFoldDB" id="A0A0N4VAT5"/>
<organism evidence="4">
    <name type="scientific">Enterobius vermicularis</name>
    <name type="common">Human pinworm</name>
    <dbReference type="NCBI Taxonomy" id="51028"/>
    <lineage>
        <taxon>Eukaryota</taxon>
        <taxon>Metazoa</taxon>
        <taxon>Ecdysozoa</taxon>
        <taxon>Nematoda</taxon>
        <taxon>Chromadorea</taxon>
        <taxon>Rhabditida</taxon>
        <taxon>Spirurina</taxon>
        <taxon>Oxyuridomorpha</taxon>
        <taxon>Oxyuroidea</taxon>
        <taxon>Oxyuridae</taxon>
        <taxon>Enterobius</taxon>
    </lineage>
</organism>
<dbReference type="WBParaSite" id="EVEC_0000760301-mRNA-1">
    <property type="protein sequence ID" value="EVEC_0000760301-mRNA-1"/>
    <property type="gene ID" value="EVEC_0000760301"/>
</dbReference>
<sequence>MSPPPGPPPAPPPPPPPVLSSTSVLPSSRWTSSYSEREVRTTVPAPSQSPAPGLDAQTLQQHFWKPINSDDLGFFCSTLPLVYARPSTVDRYASTSPVYPMDMWSQRMYDCLDDIGRTVRSMRRWNQIKPEKRYASKLFLCFRC</sequence>
<evidence type="ECO:0000313" key="4">
    <source>
        <dbReference type="WBParaSite" id="EVEC_0000760301-mRNA-1"/>
    </source>
</evidence>
<feature type="region of interest" description="Disordered" evidence="1">
    <location>
        <begin position="1"/>
        <end position="56"/>
    </location>
</feature>
<evidence type="ECO:0000256" key="1">
    <source>
        <dbReference type="SAM" id="MobiDB-lite"/>
    </source>
</evidence>
<feature type="compositionally biased region" description="Pro residues" evidence="1">
    <location>
        <begin position="1"/>
        <end position="18"/>
    </location>
</feature>
<dbReference type="STRING" id="51028.A0A0N4VAT5"/>
<accession>A0A0N4VAT5</accession>
<dbReference type="OrthoDB" id="5852419at2759"/>
<feature type="compositionally biased region" description="Low complexity" evidence="1">
    <location>
        <begin position="19"/>
        <end position="33"/>
    </location>
</feature>
<name>A0A0N4VAT5_ENTVE</name>
<reference evidence="4" key="1">
    <citation type="submission" date="2017-02" db="UniProtKB">
        <authorList>
            <consortium name="WormBaseParasite"/>
        </authorList>
    </citation>
    <scope>IDENTIFICATION</scope>
</reference>
<dbReference type="EMBL" id="UXUI01008774">
    <property type="protein sequence ID" value="VDD92354.1"/>
    <property type="molecule type" value="Genomic_DNA"/>
</dbReference>